<sequence length="97" mass="10811">MTRMHSAAPRRATRMHSAAPRHLSARLLAVRQLVWRRSVPRRLVLRRAVPRRRAPPPRTAATTSRHRIGGHPGCGSSRTGVDFLVGANPDHRSKGET</sequence>
<organism evidence="2 3">
    <name type="scientific">Agromyces neolithicus</name>
    <dbReference type="NCBI Taxonomy" id="269420"/>
    <lineage>
        <taxon>Bacteria</taxon>
        <taxon>Bacillati</taxon>
        <taxon>Actinomycetota</taxon>
        <taxon>Actinomycetes</taxon>
        <taxon>Micrococcales</taxon>
        <taxon>Microbacteriaceae</taxon>
        <taxon>Agromyces</taxon>
    </lineage>
</organism>
<name>A0ABN2M8K9_9MICO</name>
<protein>
    <submittedName>
        <fullName evidence="2">Uncharacterized protein</fullName>
    </submittedName>
</protein>
<dbReference type="EMBL" id="BAAANJ010000009">
    <property type="protein sequence ID" value="GAA1814638.1"/>
    <property type="molecule type" value="Genomic_DNA"/>
</dbReference>
<accession>A0ABN2M8K9</accession>
<evidence type="ECO:0000313" key="2">
    <source>
        <dbReference type="EMBL" id="GAA1814638.1"/>
    </source>
</evidence>
<reference evidence="2 3" key="1">
    <citation type="journal article" date="2019" name="Int. J. Syst. Evol. Microbiol.">
        <title>The Global Catalogue of Microorganisms (GCM) 10K type strain sequencing project: providing services to taxonomists for standard genome sequencing and annotation.</title>
        <authorList>
            <consortium name="The Broad Institute Genomics Platform"/>
            <consortium name="The Broad Institute Genome Sequencing Center for Infectious Disease"/>
            <person name="Wu L."/>
            <person name="Ma J."/>
        </authorList>
    </citation>
    <scope>NUCLEOTIDE SEQUENCE [LARGE SCALE GENOMIC DNA]</scope>
    <source>
        <strain evidence="2 3">JCM 14322</strain>
    </source>
</reference>
<proteinExistence type="predicted"/>
<gene>
    <name evidence="2" type="ORF">GCM10009749_25210</name>
</gene>
<evidence type="ECO:0000313" key="3">
    <source>
        <dbReference type="Proteomes" id="UP001500002"/>
    </source>
</evidence>
<feature type="region of interest" description="Disordered" evidence="1">
    <location>
        <begin position="1"/>
        <end position="21"/>
    </location>
</feature>
<comment type="caution">
    <text evidence="2">The sequence shown here is derived from an EMBL/GenBank/DDBJ whole genome shotgun (WGS) entry which is preliminary data.</text>
</comment>
<dbReference type="Proteomes" id="UP001500002">
    <property type="component" value="Unassembled WGS sequence"/>
</dbReference>
<evidence type="ECO:0000256" key="1">
    <source>
        <dbReference type="SAM" id="MobiDB-lite"/>
    </source>
</evidence>
<feature type="region of interest" description="Disordered" evidence="1">
    <location>
        <begin position="49"/>
        <end position="97"/>
    </location>
</feature>
<keyword evidence="3" id="KW-1185">Reference proteome</keyword>